<name>A0A8E0WMM6_9RICK</name>
<dbReference type="RefSeq" id="WP_233466277.1">
    <property type="nucleotide sequence ID" value="NZ_CP113531.1"/>
</dbReference>
<reference evidence="1 2" key="1">
    <citation type="submission" date="2014-02" db="EMBL/GenBank/DDBJ databases">
        <title>Draft genome sequence of Rickettsia buchneri sp. nov. ISO7T.</title>
        <authorList>
            <person name="Felsheim R.F."/>
            <person name="Kurtti T.J."/>
            <person name="Munderloh U.G."/>
        </authorList>
    </citation>
    <scope>NUCLEOTIDE SEQUENCE [LARGE SCALE GENOMIC DNA]</scope>
    <source>
        <strain evidence="1 2">ISO7</strain>
    </source>
</reference>
<evidence type="ECO:0000313" key="2">
    <source>
        <dbReference type="Proteomes" id="UP000027161"/>
    </source>
</evidence>
<evidence type="ECO:0000313" key="1">
    <source>
        <dbReference type="EMBL" id="KDO03490.1"/>
    </source>
</evidence>
<gene>
    <name evidence="1" type="ORF">REISMN_01350</name>
</gene>
<organism evidence="1 2">
    <name type="scientific">Rickettsia tamurae subsp. buchneri</name>
    <dbReference type="NCBI Taxonomy" id="1462938"/>
    <lineage>
        <taxon>Bacteria</taxon>
        <taxon>Pseudomonadati</taxon>
        <taxon>Pseudomonadota</taxon>
        <taxon>Alphaproteobacteria</taxon>
        <taxon>Rickettsiales</taxon>
        <taxon>Rickettsiaceae</taxon>
        <taxon>Rickettsieae</taxon>
        <taxon>Rickettsia</taxon>
        <taxon>spotted fever group</taxon>
    </lineage>
</organism>
<dbReference type="EMBL" id="JFKF01000029">
    <property type="protein sequence ID" value="KDO03490.1"/>
    <property type="molecule type" value="Genomic_DNA"/>
</dbReference>
<keyword evidence="2" id="KW-1185">Reference proteome</keyword>
<protein>
    <submittedName>
        <fullName evidence="1">Zn-ribbon-containing, possibly nucleic-acid-binding protein</fullName>
    </submittedName>
</protein>
<dbReference type="Pfam" id="PF10071">
    <property type="entry name" value="DUF2310"/>
    <property type="match status" value="1"/>
</dbReference>
<comment type="caution">
    <text evidence="1">The sequence shown here is derived from an EMBL/GenBank/DDBJ whole genome shotgun (WGS) entry which is preliminary data.</text>
</comment>
<sequence>MQNFSIYILYSWSKAYEEQLVLRTDEGKYLPLYIINDKDRYLGGTITFWREDYAAARRLWLSSYKKLEPLMERQLAELDSDISIEGSKISKRIQKCLKKKVFYPIAEPVSENSYARSNYSNCPSCEKDWQLKTTFHGIFDYKCNKCLLLSYELHS</sequence>
<dbReference type="Proteomes" id="UP000027161">
    <property type="component" value="Unassembled WGS sequence"/>
</dbReference>
<accession>A0A8E0WMM6</accession>
<proteinExistence type="predicted"/>
<dbReference type="InterPro" id="IPR016908">
    <property type="entry name" value="UCP029037"/>
</dbReference>
<dbReference type="AlphaFoldDB" id="A0A8E0WMM6"/>